<dbReference type="Pfam" id="PF03963">
    <property type="entry name" value="FlgD"/>
    <property type="match status" value="1"/>
</dbReference>
<name>A0A2U1K8L0_9BACI</name>
<dbReference type="NCBIfam" id="NF007197">
    <property type="entry name" value="PRK09618.1"/>
    <property type="match status" value="1"/>
</dbReference>
<reference evidence="3 4" key="1">
    <citation type="submission" date="2018-04" db="EMBL/GenBank/DDBJ databases">
        <title>Camelliibacillus theae gen. nov., sp. nov., isolated from Pu'er tea.</title>
        <authorList>
            <person name="Niu L."/>
        </authorList>
    </citation>
    <scope>NUCLEOTIDE SEQUENCE [LARGE SCALE GENOMIC DNA]</scope>
    <source>
        <strain evidence="3 4">T8</strain>
    </source>
</reference>
<evidence type="ECO:0000313" key="4">
    <source>
        <dbReference type="Proteomes" id="UP000245998"/>
    </source>
</evidence>
<keyword evidence="3" id="KW-0969">Cilium</keyword>
<keyword evidence="3" id="KW-0966">Cell projection</keyword>
<gene>
    <name evidence="3" type="ORF">DCC39_01045</name>
</gene>
<dbReference type="InterPro" id="IPR005648">
    <property type="entry name" value="FlgD"/>
</dbReference>
<comment type="caution">
    <text evidence="3">The sequence shown here is derived from an EMBL/GenBank/DDBJ whole genome shotgun (WGS) entry which is preliminary data.</text>
</comment>
<proteinExistence type="inferred from homology"/>
<comment type="similarity">
    <text evidence="1">Belongs to the FlgD family.</text>
</comment>
<keyword evidence="4" id="KW-1185">Reference proteome</keyword>
<dbReference type="OrthoDB" id="280334at2"/>
<accession>A0A2U1K8L0</accession>
<dbReference type="Proteomes" id="UP000245998">
    <property type="component" value="Unassembled WGS sequence"/>
</dbReference>
<keyword evidence="2" id="KW-1005">Bacterial flagellum biogenesis</keyword>
<dbReference type="AlphaFoldDB" id="A0A2U1K8L0"/>
<keyword evidence="3" id="KW-0282">Flagellum</keyword>
<dbReference type="EMBL" id="QCZG01000001">
    <property type="protein sequence ID" value="PWA13508.1"/>
    <property type="molecule type" value="Genomic_DNA"/>
</dbReference>
<dbReference type="GO" id="GO:0044781">
    <property type="term" value="P:bacterial-type flagellum organization"/>
    <property type="evidence" value="ECO:0007669"/>
    <property type="project" value="UniProtKB-KW"/>
</dbReference>
<dbReference type="RefSeq" id="WP_116553012.1">
    <property type="nucleotide sequence ID" value="NZ_QCZG01000001.1"/>
</dbReference>
<organism evidence="3 4">
    <name type="scientific">Pueribacillus theae</name>
    <dbReference type="NCBI Taxonomy" id="2171751"/>
    <lineage>
        <taxon>Bacteria</taxon>
        <taxon>Bacillati</taxon>
        <taxon>Bacillota</taxon>
        <taxon>Bacilli</taxon>
        <taxon>Bacillales</taxon>
        <taxon>Bacillaceae</taxon>
        <taxon>Pueribacillus</taxon>
    </lineage>
</organism>
<protein>
    <submittedName>
        <fullName evidence="3">Flagellar hook assembly protein FlgD</fullName>
    </submittedName>
</protein>
<evidence type="ECO:0000313" key="3">
    <source>
        <dbReference type="EMBL" id="PWA13508.1"/>
    </source>
</evidence>
<sequence length="156" mass="17798">MESNKLDDSLFLSNLPQKTTGNSSLGKDEFMKILITQLQNQDPLNPMEDREFIAQMASFSSLEQMMNMTKMFEGFIATQTNGLIVQNSQMIGKEVKYITYQGIDDEEMEEVTKTGIVTAVSFKGGEMLFELDNKEKVKPEFIYEIREHKETPSSES</sequence>
<evidence type="ECO:0000256" key="1">
    <source>
        <dbReference type="ARBA" id="ARBA00010577"/>
    </source>
</evidence>
<evidence type="ECO:0000256" key="2">
    <source>
        <dbReference type="ARBA" id="ARBA00022795"/>
    </source>
</evidence>